<name>A0A2P2PRG4_RHIMU</name>
<protein>
    <submittedName>
        <fullName evidence="1">Uncharacterized protein</fullName>
    </submittedName>
</protein>
<organism evidence="1">
    <name type="scientific">Rhizophora mucronata</name>
    <name type="common">Asiatic mangrove</name>
    <dbReference type="NCBI Taxonomy" id="61149"/>
    <lineage>
        <taxon>Eukaryota</taxon>
        <taxon>Viridiplantae</taxon>
        <taxon>Streptophyta</taxon>
        <taxon>Embryophyta</taxon>
        <taxon>Tracheophyta</taxon>
        <taxon>Spermatophyta</taxon>
        <taxon>Magnoliopsida</taxon>
        <taxon>eudicotyledons</taxon>
        <taxon>Gunneridae</taxon>
        <taxon>Pentapetalae</taxon>
        <taxon>rosids</taxon>
        <taxon>fabids</taxon>
        <taxon>Malpighiales</taxon>
        <taxon>Rhizophoraceae</taxon>
        <taxon>Rhizophora</taxon>
    </lineage>
</organism>
<proteinExistence type="predicted"/>
<sequence length="39" mass="4433">MLSWQQVCDPLKKLAPISTRTTIIFNPLPSETLTLYLLS</sequence>
<dbReference type="EMBL" id="GGEC01076844">
    <property type="protein sequence ID" value="MBX57328.1"/>
    <property type="molecule type" value="Transcribed_RNA"/>
</dbReference>
<accession>A0A2P2PRG4</accession>
<reference evidence="1" key="1">
    <citation type="submission" date="2018-02" db="EMBL/GenBank/DDBJ databases">
        <title>Rhizophora mucronata_Transcriptome.</title>
        <authorList>
            <person name="Meera S.P."/>
            <person name="Sreeshan A."/>
            <person name="Augustine A."/>
        </authorList>
    </citation>
    <scope>NUCLEOTIDE SEQUENCE</scope>
    <source>
        <tissue evidence="1">Leaf</tissue>
    </source>
</reference>
<dbReference type="AlphaFoldDB" id="A0A2P2PRG4"/>
<evidence type="ECO:0000313" key="1">
    <source>
        <dbReference type="EMBL" id="MBX57328.1"/>
    </source>
</evidence>